<dbReference type="InterPro" id="IPR018247">
    <property type="entry name" value="EF_Hand_1_Ca_BS"/>
</dbReference>
<dbReference type="PANTHER" id="PTHR24113:SF12">
    <property type="entry name" value="RAN GTPASE-ACTIVATING PROTEIN 1"/>
    <property type="match status" value="1"/>
</dbReference>
<organism evidence="7 8">
    <name type="scientific">Pomacea canaliculata</name>
    <name type="common">Golden apple snail</name>
    <dbReference type="NCBI Taxonomy" id="400727"/>
    <lineage>
        <taxon>Eukaryota</taxon>
        <taxon>Metazoa</taxon>
        <taxon>Spiralia</taxon>
        <taxon>Lophotrochozoa</taxon>
        <taxon>Mollusca</taxon>
        <taxon>Gastropoda</taxon>
        <taxon>Caenogastropoda</taxon>
        <taxon>Architaenioglossa</taxon>
        <taxon>Ampullarioidea</taxon>
        <taxon>Ampullariidae</taxon>
        <taxon>Pomacea</taxon>
    </lineage>
</organism>
<dbReference type="GO" id="GO:0005634">
    <property type="term" value="C:nucleus"/>
    <property type="evidence" value="ECO:0007669"/>
    <property type="project" value="TreeGrafter"/>
</dbReference>
<feature type="domain" description="EF-hand" evidence="6">
    <location>
        <begin position="422"/>
        <end position="457"/>
    </location>
</feature>
<dbReference type="InterPro" id="IPR032675">
    <property type="entry name" value="LRR_dom_sf"/>
</dbReference>
<dbReference type="OrthoDB" id="120976at2759"/>
<evidence type="ECO:0000256" key="2">
    <source>
        <dbReference type="ARBA" id="ARBA00022614"/>
    </source>
</evidence>
<comment type="caution">
    <text evidence="7">The sequence shown here is derived from an EMBL/GenBank/DDBJ whole genome shotgun (WGS) entry which is preliminary data.</text>
</comment>
<evidence type="ECO:0000313" key="7">
    <source>
        <dbReference type="EMBL" id="PVD29063.1"/>
    </source>
</evidence>
<dbReference type="InterPro" id="IPR001611">
    <property type="entry name" value="Leu-rich_rpt"/>
</dbReference>
<evidence type="ECO:0000256" key="4">
    <source>
        <dbReference type="ARBA" id="ARBA00022837"/>
    </source>
</evidence>
<dbReference type="SUPFAM" id="SSF47473">
    <property type="entry name" value="EF-hand"/>
    <property type="match status" value="1"/>
</dbReference>
<dbReference type="Proteomes" id="UP000245119">
    <property type="component" value="Linkage Group LG6"/>
</dbReference>
<dbReference type="InterPro" id="IPR011992">
    <property type="entry name" value="EF-hand-dom_pair"/>
</dbReference>
<dbReference type="InterPro" id="IPR027038">
    <property type="entry name" value="RanGap"/>
</dbReference>
<keyword evidence="2" id="KW-0433">Leucine-rich repeat</keyword>
<evidence type="ECO:0000313" key="8">
    <source>
        <dbReference type="Proteomes" id="UP000245119"/>
    </source>
</evidence>
<dbReference type="AlphaFoldDB" id="A0A2T7P6P0"/>
<dbReference type="Gene3D" id="3.80.10.10">
    <property type="entry name" value="Ribonuclease Inhibitor"/>
    <property type="match status" value="2"/>
</dbReference>
<feature type="region of interest" description="Disordered" evidence="5">
    <location>
        <begin position="1"/>
        <end position="50"/>
    </location>
</feature>
<proteinExistence type="predicted"/>
<evidence type="ECO:0000256" key="3">
    <source>
        <dbReference type="ARBA" id="ARBA00022737"/>
    </source>
</evidence>
<dbReference type="PANTHER" id="PTHR24113">
    <property type="entry name" value="RAN GTPASE-ACTIVATING PROTEIN 1"/>
    <property type="match status" value="1"/>
</dbReference>
<gene>
    <name evidence="7" type="ORF">C0Q70_11660</name>
</gene>
<keyword evidence="1" id="KW-0343">GTPase activation</keyword>
<dbReference type="SUPFAM" id="SSF52047">
    <property type="entry name" value="RNI-like"/>
    <property type="match status" value="1"/>
</dbReference>
<dbReference type="PROSITE" id="PS50222">
    <property type="entry name" value="EF_HAND_2"/>
    <property type="match status" value="1"/>
</dbReference>
<dbReference type="PROSITE" id="PS00018">
    <property type="entry name" value="EF_HAND_1"/>
    <property type="match status" value="1"/>
</dbReference>
<keyword evidence="8" id="KW-1185">Reference proteome</keyword>
<dbReference type="SMART" id="SM00368">
    <property type="entry name" value="LRR_RI"/>
    <property type="match status" value="8"/>
</dbReference>
<evidence type="ECO:0000259" key="6">
    <source>
        <dbReference type="PROSITE" id="PS50222"/>
    </source>
</evidence>
<feature type="compositionally biased region" description="Low complexity" evidence="5">
    <location>
        <begin position="37"/>
        <end position="48"/>
    </location>
</feature>
<reference evidence="7 8" key="1">
    <citation type="submission" date="2018-04" db="EMBL/GenBank/DDBJ databases">
        <title>The genome of golden apple snail Pomacea canaliculata provides insight into stress tolerance and invasive adaptation.</title>
        <authorList>
            <person name="Liu C."/>
            <person name="Liu B."/>
            <person name="Ren Y."/>
            <person name="Zhang Y."/>
            <person name="Wang H."/>
            <person name="Li S."/>
            <person name="Jiang F."/>
            <person name="Yin L."/>
            <person name="Zhang G."/>
            <person name="Qian W."/>
            <person name="Fan W."/>
        </authorList>
    </citation>
    <scope>NUCLEOTIDE SEQUENCE [LARGE SCALE GENOMIC DNA]</scope>
    <source>
        <strain evidence="7">SZHN2017</strain>
        <tissue evidence="7">Muscle</tissue>
    </source>
</reference>
<dbReference type="GO" id="GO:0005509">
    <property type="term" value="F:calcium ion binding"/>
    <property type="evidence" value="ECO:0007669"/>
    <property type="project" value="InterPro"/>
</dbReference>
<keyword evidence="4" id="KW-0106">Calcium</keyword>
<dbReference type="GO" id="GO:0005096">
    <property type="term" value="F:GTPase activator activity"/>
    <property type="evidence" value="ECO:0007669"/>
    <property type="project" value="UniProtKB-KW"/>
</dbReference>
<dbReference type="EMBL" id="PZQS01000006">
    <property type="protein sequence ID" value="PVD29063.1"/>
    <property type="molecule type" value="Genomic_DNA"/>
</dbReference>
<dbReference type="GO" id="GO:0006913">
    <property type="term" value="P:nucleocytoplasmic transport"/>
    <property type="evidence" value="ECO:0007669"/>
    <property type="project" value="TreeGrafter"/>
</dbReference>
<evidence type="ECO:0000256" key="1">
    <source>
        <dbReference type="ARBA" id="ARBA00022468"/>
    </source>
</evidence>
<protein>
    <recommendedName>
        <fullName evidence="6">EF-hand domain-containing protein</fullName>
    </recommendedName>
</protein>
<dbReference type="InterPro" id="IPR002048">
    <property type="entry name" value="EF_hand_dom"/>
</dbReference>
<keyword evidence="3" id="KW-0677">Repeat</keyword>
<dbReference type="Gene3D" id="1.10.238.10">
    <property type="entry name" value="EF-hand"/>
    <property type="match status" value="1"/>
</dbReference>
<dbReference type="GO" id="GO:0005829">
    <property type="term" value="C:cytosol"/>
    <property type="evidence" value="ECO:0007669"/>
    <property type="project" value="TreeGrafter"/>
</dbReference>
<accession>A0A2T7P6P0</accession>
<dbReference type="GO" id="GO:0048471">
    <property type="term" value="C:perinuclear region of cytoplasm"/>
    <property type="evidence" value="ECO:0007669"/>
    <property type="project" value="TreeGrafter"/>
</dbReference>
<name>A0A2T7P6P0_POMCA</name>
<dbReference type="GO" id="GO:0031267">
    <property type="term" value="F:small GTPase binding"/>
    <property type="evidence" value="ECO:0007669"/>
    <property type="project" value="TreeGrafter"/>
</dbReference>
<evidence type="ECO:0000256" key="5">
    <source>
        <dbReference type="SAM" id="MobiDB-lite"/>
    </source>
</evidence>
<sequence>MSSQASLDEKMRDEMEDEGNEQEVMALDKGPEIKGVTPDTDLTSSGSDSDADYDTDLDCHKVVVQDYLDACSSAHAIPQSVVLRGLGNRDLDLSHRNLGNRQLLPLFHALKDNMRVQRLILKDVGLDKDGVDSLARGLVDNVTLSFLSLAGNPIGSEGLCHVVRLLQSNKIIRSIDLSDTNLGGDAVPLLSHLLMTNTSLRFLDLARNHLGILGFVRWLLLQYGAVAIRWVFVSRENMSVEFLRLAWNHIRLSGAAAMGQCIAVNRRLRMLDLSWNGLGYQGAVALARSLPHNTELRELDISNNRIDWKGAQVLAGGLAKNSTLKTLRLGFNPLTTTGAMDLVEAASTPGCGLRLLDLTNVPVIAETDMMAASLQLTRGFRLIHGGVVFIHDILGQRVVFYAARVVEREQTPMEKLLSHMRHRMIRPLEMLREFDKSGTGHLSQKDFAMRLKRANVPLHDFEIAALTTSIAELQVDGNRRINYSALMESIEKHILQDRTRRWREKMIQARAREYNTRILEDGKPLYWSWDASTATATSTPMDAALISMSSLVSSKPSVAAGSAASASPLTFAAYLHKMKQVQTADRFPKLKNRADFTMAAPLDEIGRKKKRVKKMKSRIRAMPAVRETTTLVGMHRE</sequence>
<dbReference type="Pfam" id="PF13516">
    <property type="entry name" value="LRR_6"/>
    <property type="match status" value="6"/>
</dbReference>